<sequence length="420" mass="48304">MNDRERQDNELEFVKAAYEPTEAWCSNEGGLPTVHRSLKAGPLAWLLRISLPEHYPGGGEILHIELKVDEENTIDRRVAFQQQPALLKVCQQVAESLPGEEALYVVLNAAEQWIHENKDNFVNEYAQRKASDEDGHFIANTRDTHVCLGRKLIYSHHIISKRKRADILDFARQRTLTGFMKIGWPGIIIVEGSEEDCQLFYDGIKGWSWQYLVVRGEMQEKCKELEKSRRFPVFAEVSSMSVVANHCREVGLEALFRTSMKVYGTDDKDETGACFSKNNTEEMYGALLLVDHMNDGSSYRKWLRKVCHENNVLLMLQQFFPNDDYVKRPKIVVGLVGRNVKSVLKQWRTRKVDVDSKGKPCLERMMTVLVEGVLENVPRAEINWDEVGHDERFLNTTTDKVKRLAATIGGKEWRNAFEQL</sequence>
<dbReference type="PANTHER" id="PTHR15955:SF8">
    <property type="entry name" value="RWD DOMAIN-CONTAINING PROTEIN 2B-RELATED"/>
    <property type="match status" value="1"/>
</dbReference>
<protein>
    <recommendedName>
        <fullName evidence="1">RWD domain-containing protein</fullName>
    </recommendedName>
</protein>
<dbReference type="OrthoDB" id="41738at2759"/>
<feature type="domain" description="RWD" evidence="1">
    <location>
        <begin position="9"/>
        <end position="117"/>
    </location>
</feature>
<evidence type="ECO:0000313" key="3">
    <source>
        <dbReference type="Proteomes" id="UP000198406"/>
    </source>
</evidence>
<dbReference type="InterPro" id="IPR017359">
    <property type="entry name" value="Phi-like"/>
</dbReference>
<reference evidence="2 3" key="1">
    <citation type="journal article" date="2015" name="Plant Cell">
        <title>Oil accumulation by the oleaginous diatom Fistulifera solaris as revealed by the genome and transcriptome.</title>
        <authorList>
            <person name="Tanaka T."/>
            <person name="Maeda Y."/>
            <person name="Veluchamy A."/>
            <person name="Tanaka M."/>
            <person name="Abida H."/>
            <person name="Marechal E."/>
            <person name="Bowler C."/>
            <person name="Muto M."/>
            <person name="Sunaga Y."/>
            <person name="Tanaka M."/>
            <person name="Yoshino T."/>
            <person name="Taniguchi T."/>
            <person name="Fukuda Y."/>
            <person name="Nemoto M."/>
            <person name="Matsumoto M."/>
            <person name="Wong P.S."/>
            <person name="Aburatani S."/>
            <person name="Fujibuchi W."/>
        </authorList>
    </citation>
    <scope>NUCLEOTIDE SEQUENCE [LARGE SCALE GENOMIC DNA]</scope>
    <source>
        <strain evidence="2 3">JPCC DA0580</strain>
    </source>
</reference>
<dbReference type="Proteomes" id="UP000198406">
    <property type="component" value="Unassembled WGS sequence"/>
</dbReference>
<dbReference type="Pfam" id="PF06544">
    <property type="entry name" value="Prp3_C"/>
    <property type="match status" value="1"/>
</dbReference>
<proteinExistence type="predicted"/>
<dbReference type="InParanoid" id="A0A1Z5KDH8"/>
<evidence type="ECO:0000313" key="2">
    <source>
        <dbReference type="EMBL" id="GAX24319.1"/>
    </source>
</evidence>
<name>A0A1Z5KDH8_FISSO</name>
<dbReference type="InterPro" id="IPR006575">
    <property type="entry name" value="RWD_dom"/>
</dbReference>
<keyword evidence="3" id="KW-1185">Reference proteome</keyword>
<gene>
    <name evidence="2" type="ORF">FisN_4Lh435</name>
</gene>
<evidence type="ECO:0000259" key="1">
    <source>
        <dbReference type="PROSITE" id="PS50908"/>
    </source>
</evidence>
<dbReference type="CDD" id="cd24163">
    <property type="entry name" value="RWDD2_C"/>
    <property type="match status" value="1"/>
</dbReference>
<organism evidence="2 3">
    <name type="scientific">Fistulifera solaris</name>
    <name type="common">Oleaginous diatom</name>
    <dbReference type="NCBI Taxonomy" id="1519565"/>
    <lineage>
        <taxon>Eukaryota</taxon>
        <taxon>Sar</taxon>
        <taxon>Stramenopiles</taxon>
        <taxon>Ochrophyta</taxon>
        <taxon>Bacillariophyta</taxon>
        <taxon>Bacillariophyceae</taxon>
        <taxon>Bacillariophycidae</taxon>
        <taxon>Naviculales</taxon>
        <taxon>Naviculaceae</taxon>
        <taxon>Fistulifera</taxon>
    </lineage>
</organism>
<dbReference type="AlphaFoldDB" id="A0A1Z5KDH8"/>
<comment type="caution">
    <text evidence="2">The sequence shown here is derived from an EMBL/GenBank/DDBJ whole genome shotgun (WGS) entry which is preliminary data.</text>
</comment>
<accession>A0A1Z5KDH8</accession>
<dbReference type="InterPro" id="IPR010541">
    <property type="entry name" value="Prp3_C"/>
</dbReference>
<dbReference type="EMBL" id="BDSP01000207">
    <property type="protein sequence ID" value="GAX24319.1"/>
    <property type="molecule type" value="Genomic_DNA"/>
</dbReference>
<dbReference type="PROSITE" id="PS50908">
    <property type="entry name" value="RWD"/>
    <property type="match status" value="1"/>
</dbReference>
<dbReference type="InterPro" id="IPR059181">
    <property type="entry name" value="RWDD2A-B_C"/>
</dbReference>
<dbReference type="PANTHER" id="PTHR15955">
    <property type="entry name" value="RWD DOMAIN CONTAINING PROTEIN 2"/>
    <property type="match status" value="1"/>
</dbReference>